<dbReference type="AlphaFoldDB" id="A0AA49GC49"/>
<sequence>METKYLLKDEQIITQSDQKIITLTNQRIRYAAKALGKAHIVSMMLNKISSIELKYKNNLLLLLLAIIGALVLVYGYSMDDTDLLVAGLIGMTICVYIYIKNRKYVISIASESGKEILFHTKGMKHEDILKFINQTEEAIQNLDR</sequence>
<dbReference type="EMBL" id="CP129968">
    <property type="protein sequence ID" value="WKK80311.1"/>
    <property type="molecule type" value="Genomic_DNA"/>
</dbReference>
<gene>
    <name evidence="2" type="ORF">QYS47_24575</name>
</gene>
<keyword evidence="1" id="KW-1133">Transmembrane helix</keyword>
<dbReference type="Proteomes" id="UP001232019">
    <property type="component" value="Chromosome"/>
</dbReference>
<keyword evidence="1" id="KW-0472">Membrane</keyword>
<evidence type="ECO:0000256" key="1">
    <source>
        <dbReference type="SAM" id="Phobius"/>
    </source>
</evidence>
<feature type="transmembrane region" description="Helical" evidence="1">
    <location>
        <begin position="83"/>
        <end position="99"/>
    </location>
</feature>
<keyword evidence="1" id="KW-0812">Transmembrane</keyword>
<name>A0AA49GC49_9BACT</name>
<proteinExistence type="predicted"/>
<dbReference type="RefSeq" id="WP_302124643.1">
    <property type="nucleotide sequence ID" value="NZ_CP129968.2"/>
</dbReference>
<organism evidence="2">
    <name type="scientific">Marivirga arenosa</name>
    <dbReference type="NCBI Taxonomy" id="3059076"/>
    <lineage>
        <taxon>Bacteria</taxon>
        <taxon>Pseudomonadati</taxon>
        <taxon>Bacteroidota</taxon>
        <taxon>Cytophagia</taxon>
        <taxon>Cytophagales</taxon>
        <taxon>Marivirgaceae</taxon>
        <taxon>Marivirga</taxon>
    </lineage>
</organism>
<reference evidence="2" key="1">
    <citation type="submission" date="2023-08" db="EMBL/GenBank/DDBJ databases">
        <title>Comparative genomics and taxonomic characterization of three novel marine species of genus Marivirga.</title>
        <authorList>
            <person name="Muhammad N."/>
            <person name="Kim S.-G."/>
        </authorList>
    </citation>
    <scope>NUCLEOTIDE SEQUENCE</scope>
    <source>
        <strain evidence="2">BKB1-2</strain>
    </source>
</reference>
<protein>
    <submittedName>
        <fullName evidence="2">Uncharacterized protein</fullName>
    </submittedName>
</protein>
<feature type="transmembrane region" description="Helical" evidence="1">
    <location>
        <begin position="59"/>
        <end position="77"/>
    </location>
</feature>
<dbReference type="KEGG" id="marp:QYS47_24575"/>
<accession>A0AA49GC49</accession>
<evidence type="ECO:0000313" key="2">
    <source>
        <dbReference type="EMBL" id="WKK80311.1"/>
    </source>
</evidence>